<sequence>MSLWNSWRGLSTRTRLIIGGGIMAYAMFGIFVSDKAEQAFGFVPTEQDKKRLDEAWPKVQVVEREK</sequence>
<proteinExistence type="predicted"/>
<reference evidence="2" key="1">
    <citation type="submission" date="2023-08" db="EMBL/GenBank/DDBJ databases">
        <title>Black Yeasts Isolated from many extreme environments.</title>
        <authorList>
            <person name="Coleine C."/>
            <person name="Stajich J.E."/>
            <person name="Selbmann L."/>
        </authorList>
    </citation>
    <scope>NUCLEOTIDE SEQUENCE</scope>
    <source>
        <strain evidence="2">CCFEE 5401</strain>
    </source>
</reference>
<comment type="caution">
    <text evidence="2">The sequence shown here is derived from an EMBL/GenBank/DDBJ whole genome shotgun (WGS) entry which is preliminary data.</text>
</comment>
<dbReference type="Proteomes" id="UP001310890">
    <property type="component" value="Unassembled WGS sequence"/>
</dbReference>
<evidence type="ECO:0000313" key="2">
    <source>
        <dbReference type="EMBL" id="KAK5108014.1"/>
    </source>
</evidence>
<keyword evidence="1" id="KW-0812">Transmembrane</keyword>
<dbReference type="AlphaFoldDB" id="A0AAN7YGW5"/>
<dbReference type="EMBL" id="JAVRRL010000098">
    <property type="protein sequence ID" value="KAK5108014.1"/>
    <property type="molecule type" value="Genomic_DNA"/>
</dbReference>
<organism evidence="2 3">
    <name type="scientific">Meristemomyces frigidus</name>
    <dbReference type="NCBI Taxonomy" id="1508187"/>
    <lineage>
        <taxon>Eukaryota</taxon>
        <taxon>Fungi</taxon>
        <taxon>Dikarya</taxon>
        <taxon>Ascomycota</taxon>
        <taxon>Pezizomycotina</taxon>
        <taxon>Dothideomycetes</taxon>
        <taxon>Dothideomycetidae</taxon>
        <taxon>Mycosphaerellales</taxon>
        <taxon>Teratosphaeriaceae</taxon>
        <taxon>Meristemomyces</taxon>
    </lineage>
</organism>
<gene>
    <name evidence="2" type="ORF">LTR62_008849</name>
</gene>
<accession>A0AAN7YGW5</accession>
<evidence type="ECO:0000256" key="1">
    <source>
        <dbReference type="SAM" id="Phobius"/>
    </source>
</evidence>
<protein>
    <submittedName>
        <fullName evidence="2">Uncharacterized protein</fullName>
    </submittedName>
</protein>
<evidence type="ECO:0000313" key="3">
    <source>
        <dbReference type="Proteomes" id="UP001310890"/>
    </source>
</evidence>
<keyword evidence="1" id="KW-0472">Membrane</keyword>
<name>A0AAN7YGW5_9PEZI</name>
<feature type="transmembrane region" description="Helical" evidence="1">
    <location>
        <begin position="12"/>
        <end position="32"/>
    </location>
</feature>
<keyword evidence="1" id="KW-1133">Transmembrane helix</keyword>